<dbReference type="PROSITE" id="PS50980">
    <property type="entry name" value="COA_CT_NTER"/>
    <property type="match status" value="1"/>
</dbReference>
<reference evidence="15 16" key="1">
    <citation type="journal article" date="2019" name="Nat. Microbiol.">
        <title>Mediterranean grassland soil C-N compound turnover is dependent on rainfall and depth, and is mediated by genomically divergent microorganisms.</title>
        <authorList>
            <person name="Diamond S."/>
            <person name="Andeer P.F."/>
            <person name="Li Z."/>
            <person name="Crits-Christoph A."/>
            <person name="Burstein D."/>
            <person name="Anantharaman K."/>
            <person name="Lane K.R."/>
            <person name="Thomas B.C."/>
            <person name="Pan C."/>
            <person name="Northen T.R."/>
            <person name="Banfield J.F."/>
        </authorList>
    </citation>
    <scope>NUCLEOTIDE SEQUENCE [LARGE SCALE GENOMIC DNA]</scope>
    <source>
        <strain evidence="15">NP_4</strain>
    </source>
</reference>
<keyword evidence="2 13" id="KW-0444">Lipid biosynthesis</keyword>
<feature type="domain" description="CoA carboxyltransferase N-terminal" evidence="14">
    <location>
        <begin position="5"/>
        <end position="271"/>
    </location>
</feature>
<dbReference type="Proteomes" id="UP000319353">
    <property type="component" value="Unassembled WGS sequence"/>
</dbReference>
<dbReference type="GO" id="GO:0005524">
    <property type="term" value="F:ATP binding"/>
    <property type="evidence" value="ECO:0007669"/>
    <property type="project" value="UniProtKB-KW"/>
</dbReference>
<accession>A0A537L540</accession>
<keyword evidence="11 13" id="KW-0275">Fatty acid biosynthesis</keyword>
<feature type="binding site" evidence="13">
    <location>
        <position position="12"/>
    </location>
    <ligand>
        <name>Zn(2+)</name>
        <dbReference type="ChEBI" id="CHEBI:29105"/>
    </ligand>
</feature>
<evidence type="ECO:0000256" key="5">
    <source>
        <dbReference type="ARBA" id="ARBA00022741"/>
    </source>
</evidence>
<dbReference type="AlphaFoldDB" id="A0A537L540"/>
<dbReference type="GO" id="GO:0006633">
    <property type="term" value="P:fatty acid biosynthetic process"/>
    <property type="evidence" value="ECO:0007669"/>
    <property type="project" value="UniProtKB-KW"/>
</dbReference>
<evidence type="ECO:0000256" key="9">
    <source>
        <dbReference type="ARBA" id="ARBA00022840"/>
    </source>
</evidence>
<dbReference type="InterPro" id="IPR029045">
    <property type="entry name" value="ClpP/crotonase-like_dom_sf"/>
</dbReference>
<feature type="binding site" evidence="13">
    <location>
        <position position="31"/>
    </location>
    <ligand>
        <name>Zn(2+)</name>
        <dbReference type="ChEBI" id="CHEBI:29105"/>
    </ligand>
</feature>
<keyword evidence="7 13" id="KW-0276">Fatty acid metabolism</keyword>
<keyword evidence="13" id="KW-0963">Cytoplasm</keyword>
<dbReference type="Gene3D" id="3.90.226.10">
    <property type="entry name" value="2-enoyl-CoA Hydratase, Chain A, domain 1"/>
    <property type="match status" value="1"/>
</dbReference>
<evidence type="ECO:0000256" key="6">
    <source>
        <dbReference type="ARBA" id="ARBA00022771"/>
    </source>
</evidence>
<dbReference type="GO" id="GO:0009317">
    <property type="term" value="C:acetyl-CoA carboxylase complex"/>
    <property type="evidence" value="ECO:0007669"/>
    <property type="project" value="InterPro"/>
</dbReference>
<evidence type="ECO:0000256" key="1">
    <source>
        <dbReference type="ARBA" id="ARBA00004496"/>
    </source>
</evidence>
<keyword evidence="4 13" id="KW-0479">Metal-binding</keyword>
<dbReference type="GO" id="GO:0008270">
    <property type="term" value="F:zinc ion binding"/>
    <property type="evidence" value="ECO:0007669"/>
    <property type="project" value="UniProtKB-UniRule"/>
</dbReference>
<dbReference type="GO" id="GO:2001295">
    <property type="term" value="P:malonyl-CoA biosynthetic process"/>
    <property type="evidence" value="ECO:0007669"/>
    <property type="project" value="UniProtKB-UniRule"/>
</dbReference>
<dbReference type="NCBIfam" id="TIGR00515">
    <property type="entry name" value="accD"/>
    <property type="match status" value="1"/>
</dbReference>
<keyword evidence="3 13" id="KW-0808">Transferase</keyword>
<name>A0A537L540_9BACT</name>
<evidence type="ECO:0000256" key="8">
    <source>
        <dbReference type="ARBA" id="ARBA00022833"/>
    </source>
</evidence>
<protein>
    <recommendedName>
        <fullName evidence="13">Acetyl-coenzyme A carboxylase carboxyl transferase subunit beta</fullName>
        <shortName evidence="13">ACCase subunit beta</shortName>
        <shortName evidence="13">Acetyl-CoA carboxylase carboxyltransferase subunit beta</shortName>
        <ecNumber evidence="13">2.1.3.15</ecNumber>
    </recommendedName>
</protein>
<comment type="subcellular location">
    <subcellularLocation>
        <location evidence="1 13">Cytoplasm</location>
    </subcellularLocation>
</comment>
<keyword evidence="8 13" id="KW-0862">Zinc</keyword>
<keyword evidence="15" id="KW-0436">Ligase</keyword>
<evidence type="ECO:0000259" key="14">
    <source>
        <dbReference type="PROSITE" id="PS50980"/>
    </source>
</evidence>
<evidence type="ECO:0000256" key="13">
    <source>
        <dbReference type="HAMAP-Rule" id="MF_01395"/>
    </source>
</evidence>
<comment type="pathway">
    <text evidence="13">Lipid metabolism; malonyl-CoA biosynthesis; malonyl-CoA from acetyl-CoA: step 1/1.</text>
</comment>
<dbReference type="Pfam" id="PF01039">
    <property type="entry name" value="Carboxyl_trans"/>
    <property type="match status" value="1"/>
</dbReference>
<evidence type="ECO:0000256" key="7">
    <source>
        <dbReference type="ARBA" id="ARBA00022832"/>
    </source>
</evidence>
<dbReference type="InterPro" id="IPR041010">
    <property type="entry name" value="Znf-ACC"/>
</dbReference>
<keyword evidence="9 13" id="KW-0067">ATP-binding</keyword>
<dbReference type="HAMAP" id="MF_01395">
    <property type="entry name" value="AcetylCoA_CT_beta"/>
    <property type="match status" value="1"/>
</dbReference>
<evidence type="ECO:0000313" key="15">
    <source>
        <dbReference type="EMBL" id="TMJ03135.1"/>
    </source>
</evidence>
<dbReference type="UniPathway" id="UPA00655">
    <property type="reaction ID" value="UER00711"/>
</dbReference>
<evidence type="ECO:0000256" key="2">
    <source>
        <dbReference type="ARBA" id="ARBA00022516"/>
    </source>
</evidence>
<dbReference type="InterPro" id="IPR011762">
    <property type="entry name" value="COA_CT_N"/>
</dbReference>
<dbReference type="PANTHER" id="PTHR42995">
    <property type="entry name" value="ACETYL-COENZYME A CARBOXYLASE CARBOXYL TRANSFERASE SUBUNIT BETA, CHLOROPLASTIC"/>
    <property type="match status" value="1"/>
</dbReference>
<comment type="caution">
    <text evidence="15">The sequence shown here is derived from an EMBL/GenBank/DDBJ whole genome shotgun (WGS) entry which is preliminary data.</text>
</comment>
<organism evidence="15 16">
    <name type="scientific">Candidatus Segetimicrobium genomatis</name>
    <dbReference type="NCBI Taxonomy" id="2569760"/>
    <lineage>
        <taxon>Bacteria</taxon>
        <taxon>Bacillati</taxon>
        <taxon>Candidatus Sysuimicrobiota</taxon>
        <taxon>Candidatus Sysuimicrobiia</taxon>
        <taxon>Candidatus Sysuimicrobiales</taxon>
        <taxon>Candidatus Segetimicrobiaceae</taxon>
        <taxon>Candidatus Segetimicrobium</taxon>
    </lineage>
</organism>
<evidence type="ECO:0000256" key="3">
    <source>
        <dbReference type="ARBA" id="ARBA00022679"/>
    </source>
</evidence>
<comment type="subunit">
    <text evidence="13">Acetyl-CoA carboxylase is a heterohexamer composed of biotin carboxyl carrier protein (AccB), biotin carboxylase (AccC) and two subunits each of ACCase subunit alpha (AccA) and ACCase subunit beta (AccD).</text>
</comment>
<keyword evidence="5 13" id="KW-0547">Nucleotide-binding</keyword>
<evidence type="ECO:0000256" key="11">
    <source>
        <dbReference type="ARBA" id="ARBA00023160"/>
    </source>
</evidence>
<comment type="similarity">
    <text evidence="13">Belongs to the AccD/PCCB family.</text>
</comment>
<dbReference type="InterPro" id="IPR000438">
    <property type="entry name" value="Acetyl_CoA_COase_Trfase_b_su"/>
</dbReference>
<feature type="binding site" evidence="13">
    <location>
        <position position="9"/>
    </location>
    <ligand>
        <name>Zn(2+)</name>
        <dbReference type="ChEBI" id="CHEBI:29105"/>
    </ligand>
</feature>
<dbReference type="PANTHER" id="PTHR42995:SF5">
    <property type="entry name" value="ACETYL-COENZYME A CARBOXYLASE CARBOXYL TRANSFERASE SUBUNIT BETA, CHLOROPLASTIC"/>
    <property type="match status" value="1"/>
</dbReference>
<dbReference type="Pfam" id="PF17848">
    <property type="entry name" value="Zn_ribbon_ACC"/>
    <property type="match status" value="1"/>
</dbReference>
<comment type="cofactor">
    <cofactor evidence="13">
        <name>Zn(2+)</name>
        <dbReference type="ChEBI" id="CHEBI:29105"/>
    </cofactor>
    <text evidence="13">Binds 1 zinc ion per subunit.</text>
</comment>
<evidence type="ECO:0000256" key="12">
    <source>
        <dbReference type="ARBA" id="ARBA00025280"/>
    </source>
</evidence>
<feature type="binding site" evidence="13">
    <location>
        <position position="28"/>
    </location>
    <ligand>
        <name>Zn(2+)</name>
        <dbReference type="ChEBI" id="CHEBI:29105"/>
    </ligand>
</feature>
<dbReference type="GO" id="GO:0003989">
    <property type="term" value="F:acetyl-CoA carboxylase activity"/>
    <property type="evidence" value="ECO:0007669"/>
    <property type="project" value="InterPro"/>
</dbReference>
<evidence type="ECO:0000256" key="4">
    <source>
        <dbReference type="ARBA" id="ARBA00022723"/>
    </source>
</evidence>
<keyword evidence="6 13" id="KW-0863">Zinc-finger</keyword>
<gene>
    <name evidence="13" type="primary">accD</name>
    <name evidence="15" type="ORF">E6H01_05660</name>
</gene>
<evidence type="ECO:0000256" key="10">
    <source>
        <dbReference type="ARBA" id="ARBA00023098"/>
    </source>
</evidence>
<feature type="zinc finger region" description="C4-type" evidence="13">
    <location>
        <begin position="9"/>
        <end position="31"/>
    </location>
</feature>
<dbReference type="EC" id="2.1.3.15" evidence="13"/>
<sequence length="274" mass="29595">MPAGIWAKCPRCRNLIYRKELERNLKVCPKCAYHHRLTAVERLEITLDENSFREYDAGLTSTDPLGFENYPAKLSEARAKTDQAEAVITGEGTIDGSQTIIGALDFHFMGGSMGSAVGEKVARAAERSYEQRLPLVIFSASGGARMQEGVLSLMQLAKTSAAIGRIHDAGLPYLSVMCDPTTGGVTASFAFLGDVILAEPGALIGFAGRRVIEQTIRRKLPDDFQTAEFCLQKGLIDMVVPRTEMRSALARLLAFVGAPRVLPAAIEPAPAAQP</sequence>
<comment type="catalytic activity">
    <reaction evidence="13">
        <text>N(6)-carboxybiotinyl-L-lysyl-[protein] + acetyl-CoA = N(6)-biotinyl-L-lysyl-[protein] + malonyl-CoA</text>
        <dbReference type="Rhea" id="RHEA:54728"/>
        <dbReference type="Rhea" id="RHEA-COMP:10505"/>
        <dbReference type="Rhea" id="RHEA-COMP:10506"/>
        <dbReference type="ChEBI" id="CHEBI:57288"/>
        <dbReference type="ChEBI" id="CHEBI:57384"/>
        <dbReference type="ChEBI" id="CHEBI:83144"/>
        <dbReference type="ChEBI" id="CHEBI:83145"/>
        <dbReference type="EC" id="2.1.3.15"/>
    </reaction>
</comment>
<dbReference type="SUPFAM" id="SSF52096">
    <property type="entry name" value="ClpP/crotonase"/>
    <property type="match status" value="1"/>
</dbReference>
<dbReference type="GO" id="GO:0016743">
    <property type="term" value="F:carboxyl- or carbamoyltransferase activity"/>
    <property type="evidence" value="ECO:0007669"/>
    <property type="project" value="UniProtKB-UniRule"/>
</dbReference>
<evidence type="ECO:0000313" key="16">
    <source>
        <dbReference type="Proteomes" id="UP000319353"/>
    </source>
</evidence>
<keyword evidence="10 13" id="KW-0443">Lipid metabolism</keyword>
<dbReference type="EMBL" id="VBAL01000063">
    <property type="protein sequence ID" value="TMJ03135.1"/>
    <property type="molecule type" value="Genomic_DNA"/>
</dbReference>
<comment type="function">
    <text evidence="12 13">Component of the acetyl coenzyme A carboxylase (ACC) complex. Biotin carboxylase (BC) catalyzes the carboxylation of biotin on its carrier protein (BCCP) and then the CO(2) group is transferred by the transcarboxylase to acetyl-CoA to form malonyl-CoA.</text>
</comment>
<proteinExistence type="inferred from homology"/>
<dbReference type="InterPro" id="IPR034733">
    <property type="entry name" value="AcCoA_carboxyl_beta"/>
</dbReference>
<dbReference type="PRINTS" id="PR01070">
    <property type="entry name" value="ACCCTRFRASEB"/>
</dbReference>